<gene>
    <name evidence="1" type="ORF">Amon02_000192100</name>
</gene>
<evidence type="ECO:0000313" key="1">
    <source>
        <dbReference type="EMBL" id="GME74845.1"/>
    </source>
</evidence>
<organism evidence="1 2">
    <name type="scientific">Ambrosiozyma monospora</name>
    <name type="common">Yeast</name>
    <name type="synonym">Endomycopsis monosporus</name>
    <dbReference type="NCBI Taxonomy" id="43982"/>
    <lineage>
        <taxon>Eukaryota</taxon>
        <taxon>Fungi</taxon>
        <taxon>Dikarya</taxon>
        <taxon>Ascomycota</taxon>
        <taxon>Saccharomycotina</taxon>
        <taxon>Pichiomycetes</taxon>
        <taxon>Pichiales</taxon>
        <taxon>Pichiaceae</taxon>
        <taxon>Ambrosiozyma</taxon>
    </lineage>
</organism>
<keyword evidence="2" id="KW-1185">Reference proteome</keyword>
<protein>
    <submittedName>
        <fullName evidence="1">Unnamed protein product</fullName>
    </submittedName>
</protein>
<reference evidence="1" key="1">
    <citation type="submission" date="2023-04" db="EMBL/GenBank/DDBJ databases">
        <title>Ambrosiozyma monospora NBRC 10751.</title>
        <authorList>
            <person name="Ichikawa N."/>
            <person name="Sato H."/>
            <person name="Tonouchi N."/>
        </authorList>
    </citation>
    <scope>NUCLEOTIDE SEQUENCE</scope>
    <source>
        <strain evidence="1">NBRC 10751</strain>
    </source>
</reference>
<comment type="caution">
    <text evidence="1">The sequence shown here is derived from an EMBL/GenBank/DDBJ whole genome shotgun (WGS) entry which is preliminary data.</text>
</comment>
<dbReference type="Proteomes" id="UP001165064">
    <property type="component" value="Unassembled WGS sequence"/>
</dbReference>
<dbReference type="EMBL" id="BSXS01001033">
    <property type="protein sequence ID" value="GME74845.1"/>
    <property type="molecule type" value="Genomic_DNA"/>
</dbReference>
<evidence type="ECO:0000313" key="2">
    <source>
        <dbReference type="Proteomes" id="UP001165064"/>
    </source>
</evidence>
<name>A0ACB5SW11_AMBMO</name>
<accession>A0ACB5SW11</accession>
<proteinExistence type="predicted"/>
<sequence>MSDKNLYSNRNKPISTSILHNTRLMESLFKPTSIFEGFPLLTYENYIQTIQQRVREFKPYYNNIHKNTPYTVFSEGQDPPNNRLLLTNNFKFLNSRFKKQNEETQLEDSLFPDILSFFSNNFSKRTAPANQATTTQFLHTFFPPTDCITEEELTSLSNSFTEGELEDALNSLCAKGYSSPRADDLSYEAWKASWVDSGTYLTFLANHLLSNEASTIENSPVSQILIKLLPKKSFDQDHPNPSNLRPISLCNTSMRIINYAMTIRLMPIINRLISPAQQAFLLQGSIHRNTGFPKTLHQFHLFTIVSMFGSLAERLHVGYCLLQVASHLFECWTNTI</sequence>